<accession>A0A8H7CH14</accession>
<dbReference type="GO" id="GO:0006696">
    <property type="term" value="P:ergosterol biosynthetic process"/>
    <property type="evidence" value="ECO:0007669"/>
    <property type="project" value="TreeGrafter"/>
</dbReference>
<dbReference type="GO" id="GO:0005783">
    <property type="term" value="C:endoplasmic reticulum"/>
    <property type="evidence" value="ECO:0007669"/>
    <property type="project" value="TreeGrafter"/>
</dbReference>
<keyword evidence="5" id="KW-1185">Reference proteome</keyword>
<dbReference type="PANTHER" id="PTHR10366">
    <property type="entry name" value="NAD DEPENDENT EPIMERASE/DEHYDRATASE"/>
    <property type="match status" value="1"/>
</dbReference>
<name>A0A8H7CH14_9AGAR</name>
<keyword evidence="1" id="KW-0560">Oxidoreductase</keyword>
<comment type="similarity">
    <text evidence="2">Belongs to the NAD(P)-dependent epimerase/dehydratase family. Dihydroflavonol-4-reductase subfamily.</text>
</comment>
<gene>
    <name evidence="4" type="ORF">MSAN_02263500</name>
</gene>
<feature type="domain" description="3-beta hydroxysteroid dehydrogenase/isomerase" evidence="3">
    <location>
        <begin position="105"/>
        <end position="293"/>
    </location>
</feature>
<dbReference type="SUPFAM" id="SSF51735">
    <property type="entry name" value="NAD(P)-binding Rossmann-fold domains"/>
    <property type="match status" value="1"/>
</dbReference>
<proteinExistence type="inferred from homology"/>
<evidence type="ECO:0000313" key="4">
    <source>
        <dbReference type="EMBL" id="KAF7337374.1"/>
    </source>
</evidence>
<dbReference type="Pfam" id="PF01073">
    <property type="entry name" value="3Beta_HSD"/>
    <property type="match status" value="1"/>
</dbReference>
<dbReference type="InterPro" id="IPR002225">
    <property type="entry name" value="3Beta_OHSteriod_DH/Estase"/>
</dbReference>
<evidence type="ECO:0000256" key="2">
    <source>
        <dbReference type="ARBA" id="ARBA00023445"/>
    </source>
</evidence>
<dbReference type="AlphaFoldDB" id="A0A8H7CH14"/>
<evidence type="ECO:0000313" key="5">
    <source>
        <dbReference type="Proteomes" id="UP000623467"/>
    </source>
</evidence>
<sequence length="427" mass="47086">MAVPTQESYLVVGGGTSCGENIVEQLLRRGETRVTIFEAQPLATEQAQRFGPAVRTYVGDILDPESILDAVKSCAATCVIHSGMVSTTLALAARYPTGLKGLPSLADVKEKYPQQLEYHRKVNTDGTRNVLAAALGTTVTQLVYVGNADIVFDGRDRPMLREDEAQYPAKCLNAEVESQSHAERMVLSFNGLNELRTAVIRPSMLFGPSLGNTFILRRIQACPSLAGFQVGEKSNLVDRTHVANVAHAAILAADRLTPAHPQHVATAGRAFFITNDEPRPFWDFMREVWVATGGAPPPPHVAGKGTMMFIAGGKRCGRRFEGRLAREVLGYAPIVSYDEGVRRIAEWWLELQLKICKEKGSTTDGVVPPPWKYGMTNTFFSNDDERLRFILRVGGTGILYISPRERNRHDIICVSGDYTQKCQRRPI</sequence>
<dbReference type="PANTHER" id="PTHR10366:SF564">
    <property type="entry name" value="STEROL-4-ALPHA-CARBOXYLATE 3-DEHYDROGENASE, DECARBOXYLATING"/>
    <property type="match status" value="1"/>
</dbReference>
<reference evidence="4" key="1">
    <citation type="submission" date="2020-05" db="EMBL/GenBank/DDBJ databases">
        <title>Mycena genomes resolve the evolution of fungal bioluminescence.</title>
        <authorList>
            <person name="Tsai I.J."/>
        </authorList>
    </citation>
    <scope>NUCLEOTIDE SEQUENCE</scope>
    <source>
        <strain evidence="4">160909Yilan</strain>
    </source>
</reference>
<evidence type="ECO:0000259" key="3">
    <source>
        <dbReference type="Pfam" id="PF01073"/>
    </source>
</evidence>
<dbReference type="InterPro" id="IPR036291">
    <property type="entry name" value="NAD(P)-bd_dom_sf"/>
</dbReference>
<dbReference type="OrthoDB" id="10058185at2759"/>
<protein>
    <submittedName>
        <fullName evidence="4">3Beta-HSD domain-containing protein</fullName>
    </submittedName>
</protein>
<evidence type="ECO:0000256" key="1">
    <source>
        <dbReference type="ARBA" id="ARBA00023002"/>
    </source>
</evidence>
<dbReference type="InterPro" id="IPR050425">
    <property type="entry name" value="NAD(P)_dehydrat-like"/>
</dbReference>
<dbReference type="EMBL" id="JACAZH010000034">
    <property type="protein sequence ID" value="KAF7337374.1"/>
    <property type="molecule type" value="Genomic_DNA"/>
</dbReference>
<comment type="caution">
    <text evidence="4">The sequence shown here is derived from an EMBL/GenBank/DDBJ whole genome shotgun (WGS) entry which is preliminary data.</text>
</comment>
<dbReference type="Proteomes" id="UP000623467">
    <property type="component" value="Unassembled WGS sequence"/>
</dbReference>
<dbReference type="Gene3D" id="3.40.50.720">
    <property type="entry name" value="NAD(P)-binding Rossmann-like Domain"/>
    <property type="match status" value="1"/>
</dbReference>
<dbReference type="GO" id="GO:0000252">
    <property type="term" value="F:3-beta-hydroxysteroid dehydrogenase [NAD(P)+]/C4-decarboxylase activity"/>
    <property type="evidence" value="ECO:0007669"/>
    <property type="project" value="TreeGrafter"/>
</dbReference>
<organism evidence="4 5">
    <name type="scientific">Mycena sanguinolenta</name>
    <dbReference type="NCBI Taxonomy" id="230812"/>
    <lineage>
        <taxon>Eukaryota</taxon>
        <taxon>Fungi</taxon>
        <taxon>Dikarya</taxon>
        <taxon>Basidiomycota</taxon>
        <taxon>Agaricomycotina</taxon>
        <taxon>Agaricomycetes</taxon>
        <taxon>Agaricomycetidae</taxon>
        <taxon>Agaricales</taxon>
        <taxon>Marasmiineae</taxon>
        <taxon>Mycenaceae</taxon>
        <taxon>Mycena</taxon>
    </lineage>
</organism>